<evidence type="ECO:0000313" key="3">
    <source>
        <dbReference type="Proteomes" id="UP001597024"/>
    </source>
</evidence>
<keyword evidence="3" id="KW-1185">Reference proteome</keyword>
<sequence length="398" mass="42059">QEDHPGVQAERGEEGGDVGQGVGAAARVDAACGGNADDARVIQAAIDSSAEGDEIVFKGPCLINATITLRDRRTYRGDSKAGALIKQADGANLPAMLASETWVDDKPYSSDTVRIERLTLDGNRDNNTGTVGLMLRSWNSRIYDVDIFGTPSDGIRLSNPSKNGTLLQNTMVNSVISDIYIEGSGGAGIKVVDPGNSITDWTLQRSWIAFSGTSAIESDNAAGWVMSELHLYGVPKHAIDAHRCFGTSIQNNYIEDFGGEGAADQTYFGIRCDLQGEAGSTITGNRIHNFAPPPSEKAGVRRSRQLGAAPLERHRSLTTALPASSKYVYLALDGVNYGTGHASVTGNTVLGRGTKREIGLLYSKADGDSMSISSTGNLVDNVGTPRATGRGVKITKGH</sequence>
<dbReference type="SMART" id="SM00710">
    <property type="entry name" value="PbH1"/>
    <property type="match status" value="4"/>
</dbReference>
<gene>
    <name evidence="2" type="ORF">ACFQ08_21990</name>
</gene>
<feature type="non-terminal residue" evidence="2">
    <location>
        <position position="1"/>
    </location>
</feature>
<dbReference type="Gene3D" id="2.160.20.10">
    <property type="entry name" value="Single-stranded right-handed beta-helix, Pectin lyase-like"/>
    <property type="match status" value="1"/>
</dbReference>
<dbReference type="Proteomes" id="UP001597024">
    <property type="component" value="Unassembled WGS sequence"/>
</dbReference>
<dbReference type="InterPro" id="IPR006626">
    <property type="entry name" value="PbH1"/>
</dbReference>
<comment type="caution">
    <text evidence="2">The sequence shown here is derived from an EMBL/GenBank/DDBJ whole genome shotgun (WGS) entry which is preliminary data.</text>
</comment>
<reference evidence="3" key="1">
    <citation type="journal article" date="2019" name="Int. J. Syst. Evol. Microbiol.">
        <title>The Global Catalogue of Microorganisms (GCM) 10K type strain sequencing project: providing services to taxonomists for standard genome sequencing and annotation.</title>
        <authorList>
            <consortium name="The Broad Institute Genomics Platform"/>
            <consortium name="The Broad Institute Genome Sequencing Center for Infectious Disease"/>
            <person name="Wu L."/>
            <person name="Ma J."/>
        </authorList>
    </citation>
    <scope>NUCLEOTIDE SEQUENCE [LARGE SCALE GENOMIC DNA]</scope>
    <source>
        <strain evidence="3">CCUG 62974</strain>
    </source>
</reference>
<evidence type="ECO:0000256" key="1">
    <source>
        <dbReference type="SAM" id="MobiDB-lite"/>
    </source>
</evidence>
<protein>
    <recommendedName>
        <fullName evidence="4">Right handed beta helix domain-containing protein</fullName>
    </recommendedName>
</protein>
<accession>A0ABW3DVU3</accession>
<evidence type="ECO:0008006" key="4">
    <source>
        <dbReference type="Google" id="ProtNLM"/>
    </source>
</evidence>
<feature type="compositionally biased region" description="Basic and acidic residues" evidence="1">
    <location>
        <begin position="1"/>
        <end position="14"/>
    </location>
</feature>
<dbReference type="SUPFAM" id="SSF51126">
    <property type="entry name" value="Pectin lyase-like"/>
    <property type="match status" value="1"/>
</dbReference>
<dbReference type="InterPro" id="IPR012334">
    <property type="entry name" value="Pectin_lyas_fold"/>
</dbReference>
<name>A0ABW3DVU3_9ACTN</name>
<feature type="region of interest" description="Disordered" evidence="1">
    <location>
        <begin position="1"/>
        <end position="20"/>
    </location>
</feature>
<organism evidence="2 3">
    <name type="scientific">Streptosporangium algeriense</name>
    <dbReference type="NCBI Taxonomy" id="1682748"/>
    <lineage>
        <taxon>Bacteria</taxon>
        <taxon>Bacillati</taxon>
        <taxon>Actinomycetota</taxon>
        <taxon>Actinomycetes</taxon>
        <taxon>Streptosporangiales</taxon>
        <taxon>Streptosporangiaceae</taxon>
        <taxon>Streptosporangium</taxon>
    </lineage>
</organism>
<evidence type="ECO:0000313" key="2">
    <source>
        <dbReference type="EMBL" id="MFD0887222.1"/>
    </source>
</evidence>
<dbReference type="InterPro" id="IPR011050">
    <property type="entry name" value="Pectin_lyase_fold/virulence"/>
</dbReference>
<dbReference type="EMBL" id="JBHTHX010000854">
    <property type="protein sequence ID" value="MFD0887222.1"/>
    <property type="molecule type" value="Genomic_DNA"/>
</dbReference>
<proteinExistence type="predicted"/>